<dbReference type="InterPro" id="IPR036890">
    <property type="entry name" value="HATPase_C_sf"/>
</dbReference>
<evidence type="ECO:0000256" key="1">
    <source>
        <dbReference type="ARBA" id="ARBA00000085"/>
    </source>
</evidence>
<keyword evidence="5" id="KW-1133">Transmembrane helix</keyword>
<dbReference type="EMBL" id="CP101717">
    <property type="protein sequence ID" value="WLD59081.1"/>
    <property type="molecule type" value="Genomic_DNA"/>
</dbReference>
<evidence type="ECO:0000313" key="8">
    <source>
        <dbReference type="EMBL" id="WLD59081.1"/>
    </source>
</evidence>
<feature type="transmembrane region" description="Helical" evidence="5">
    <location>
        <begin position="275"/>
        <end position="308"/>
    </location>
</feature>
<reference evidence="8" key="1">
    <citation type="submission" date="2022-07" db="EMBL/GenBank/DDBJ databases">
        <title>Complete genome sequence of Salinispirillum sp. LH10-3-1 capable of multiple carbohydrate inversion isolated from a soda lake.</title>
        <authorList>
            <person name="Liu J."/>
            <person name="Zhai Y."/>
            <person name="Zhang H."/>
            <person name="Yang H."/>
            <person name="Qu J."/>
            <person name="Li J."/>
        </authorList>
    </citation>
    <scope>NUCLEOTIDE SEQUENCE</scope>
    <source>
        <strain evidence="8">LH 10-3-1</strain>
    </source>
</reference>
<dbReference type="InterPro" id="IPR003594">
    <property type="entry name" value="HATPase_dom"/>
</dbReference>
<evidence type="ECO:0000256" key="3">
    <source>
        <dbReference type="ARBA" id="ARBA00022553"/>
    </source>
</evidence>
<dbReference type="Gene3D" id="3.30.565.10">
    <property type="entry name" value="Histidine kinase-like ATPase, C-terminal domain"/>
    <property type="match status" value="1"/>
</dbReference>
<evidence type="ECO:0000256" key="2">
    <source>
        <dbReference type="ARBA" id="ARBA00012438"/>
    </source>
</evidence>
<keyword evidence="3 4" id="KW-0597">Phosphoprotein</keyword>
<feature type="transmembrane region" description="Helical" evidence="5">
    <location>
        <begin position="178"/>
        <end position="196"/>
    </location>
</feature>
<feature type="transmembrane region" description="Helical" evidence="5">
    <location>
        <begin position="208"/>
        <end position="230"/>
    </location>
</feature>
<dbReference type="GO" id="GO:0000155">
    <property type="term" value="F:phosphorelay sensor kinase activity"/>
    <property type="evidence" value="ECO:0007669"/>
    <property type="project" value="InterPro"/>
</dbReference>
<dbReference type="SMART" id="SM00448">
    <property type="entry name" value="REC"/>
    <property type="match status" value="1"/>
</dbReference>
<dbReference type="InterPro" id="IPR003661">
    <property type="entry name" value="HisK_dim/P_dom"/>
</dbReference>
<dbReference type="InterPro" id="IPR001789">
    <property type="entry name" value="Sig_transdc_resp-reg_receiver"/>
</dbReference>
<evidence type="ECO:0000259" key="7">
    <source>
        <dbReference type="PROSITE" id="PS50110"/>
    </source>
</evidence>
<dbReference type="PROSITE" id="PS50109">
    <property type="entry name" value="HIS_KIN"/>
    <property type="match status" value="1"/>
</dbReference>
<evidence type="ECO:0000259" key="6">
    <source>
        <dbReference type="PROSITE" id="PS50109"/>
    </source>
</evidence>
<organism evidence="8">
    <name type="scientific">Salinispirillum sp. LH 10-3-1</name>
    <dbReference type="NCBI Taxonomy" id="2952525"/>
    <lineage>
        <taxon>Bacteria</taxon>
        <taxon>Pseudomonadati</taxon>
        <taxon>Pseudomonadota</taxon>
        <taxon>Gammaproteobacteria</taxon>
        <taxon>Oceanospirillales</taxon>
        <taxon>Saccharospirillaceae</taxon>
        <taxon>Salinispirillum</taxon>
    </lineage>
</organism>
<dbReference type="RefSeq" id="WP_304996371.1">
    <property type="nucleotide sequence ID" value="NZ_CP101717.1"/>
</dbReference>
<feature type="domain" description="Histidine kinase" evidence="6">
    <location>
        <begin position="398"/>
        <end position="614"/>
    </location>
</feature>
<dbReference type="Pfam" id="PF00072">
    <property type="entry name" value="Response_reg"/>
    <property type="match status" value="1"/>
</dbReference>
<dbReference type="InterPro" id="IPR004358">
    <property type="entry name" value="Sig_transdc_His_kin-like_C"/>
</dbReference>
<comment type="catalytic activity">
    <reaction evidence="1">
        <text>ATP + protein L-histidine = ADP + protein N-phospho-L-histidine.</text>
        <dbReference type="EC" id="2.7.13.3"/>
    </reaction>
</comment>
<accession>A0AB38YI94</accession>
<feature type="modified residue" description="4-aspartylphosphate" evidence="4">
    <location>
        <position position="688"/>
    </location>
</feature>
<dbReference type="InterPro" id="IPR011006">
    <property type="entry name" value="CheY-like_superfamily"/>
</dbReference>
<dbReference type="PANTHER" id="PTHR45339:SF5">
    <property type="entry name" value="HISTIDINE KINASE"/>
    <property type="match status" value="1"/>
</dbReference>
<dbReference type="PANTHER" id="PTHR45339">
    <property type="entry name" value="HYBRID SIGNAL TRANSDUCTION HISTIDINE KINASE J"/>
    <property type="match status" value="1"/>
</dbReference>
<sequence>MFKLSLSNLLVLSFIVLLGSLALPSLATALPADVRSLNLLPDARFMVDSRGRHDISQMAHPEIQNQMVPVRTERLQRNVGKGVLWLQLTLENTNRPAAMEGILLLSSETSLDLEVWHNGQDASTVLTPTLRGYALPFHLAPDGGSQWIFRIRSNSPLDIGLAYETLGTFTSRDQWLSFYIYALLGAGLLAAIVLFARQTARRHEHNASIHFLLWPSYLFTLVLFTLFQYVGLAPLTGQLFFQADWLPGVFLAIGASLMGLMWWGPLLANQDRLWLSYLLSAATVLLALIGGTAWVIGAIIVLCLVRLSGIGIRRAEVHQFPTVAAILSILLWGLLELLRSTDLAITGTLHRPIQLTLLMIHGVYIQRSFLARVKQRPVFTNLMLPTDATKDSLGLLRKLNHDLRSPINGVLGMASLLSETQLNSQQQDYVATINNAGLQMLNLADEMRTLTRLSTGQLRVRPKRVELNVFLHEVVSPFARLASQKMIEVATQILPNVPRYVRIDPDAVAQVLRLLLDNAVKYTEEGDILVTIRLEGDDRLRIRVDDSGRGVPEEEQTGLFDFQPPVTDPEAGRSYIKLGLPIARAIVHAMSGQIGMSRPAEQGSTFWLSIPFVADQQPETNPALASMESLLQKKVLIVDDHFACRRVLEDQTRSWGMQPELASDGKEALAILQSHMYFHQPFDWVFIDYRMPRMDGLELLRKVRAISGLRRLKVVMMTGVDQNYVEQAVGELDTVAVLPKPINTRELMRLLVS</sequence>
<evidence type="ECO:0000256" key="4">
    <source>
        <dbReference type="PROSITE-ProRule" id="PRU00169"/>
    </source>
</evidence>
<feature type="transmembrane region" description="Helical" evidence="5">
    <location>
        <begin position="245"/>
        <end position="263"/>
    </location>
</feature>
<dbReference type="AlphaFoldDB" id="A0AB38YI94"/>
<dbReference type="Pfam" id="PF02518">
    <property type="entry name" value="HATPase_c"/>
    <property type="match status" value="1"/>
</dbReference>
<dbReference type="Gene3D" id="3.40.50.2300">
    <property type="match status" value="1"/>
</dbReference>
<dbReference type="SMART" id="SM00388">
    <property type="entry name" value="HisKA"/>
    <property type="match status" value="1"/>
</dbReference>
<keyword evidence="5" id="KW-0472">Membrane</keyword>
<dbReference type="SUPFAM" id="SSF47384">
    <property type="entry name" value="Homodimeric domain of signal transducing histidine kinase"/>
    <property type="match status" value="1"/>
</dbReference>
<dbReference type="EC" id="2.7.13.3" evidence="2"/>
<dbReference type="CDD" id="cd17546">
    <property type="entry name" value="REC_hyHK_CKI1_RcsC-like"/>
    <property type="match status" value="1"/>
</dbReference>
<proteinExistence type="predicted"/>
<keyword evidence="5" id="KW-0812">Transmembrane</keyword>
<dbReference type="SUPFAM" id="SSF52172">
    <property type="entry name" value="CheY-like"/>
    <property type="match status" value="1"/>
</dbReference>
<protein>
    <recommendedName>
        <fullName evidence="2">histidine kinase</fullName>
        <ecNumber evidence="2">2.7.13.3</ecNumber>
    </recommendedName>
</protein>
<dbReference type="CDD" id="cd00082">
    <property type="entry name" value="HisKA"/>
    <property type="match status" value="1"/>
</dbReference>
<dbReference type="PROSITE" id="PS50110">
    <property type="entry name" value="RESPONSE_REGULATORY"/>
    <property type="match status" value="1"/>
</dbReference>
<dbReference type="PRINTS" id="PR00344">
    <property type="entry name" value="BCTRLSENSOR"/>
</dbReference>
<name>A0AB38YI94_9GAMM</name>
<feature type="domain" description="Response regulatory" evidence="7">
    <location>
        <begin position="634"/>
        <end position="753"/>
    </location>
</feature>
<dbReference type="InterPro" id="IPR036097">
    <property type="entry name" value="HisK_dim/P_sf"/>
</dbReference>
<dbReference type="SMART" id="SM00387">
    <property type="entry name" value="HATPase_c"/>
    <property type="match status" value="1"/>
</dbReference>
<dbReference type="Gene3D" id="1.10.287.130">
    <property type="match status" value="1"/>
</dbReference>
<dbReference type="InterPro" id="IPR005467">
    <property type="entry name" value="His_kinase_dom"/>
</dbReference>
<evidence type="ECO:0000256" key="5">
    <source>
        <dbReference type="SAM" id="Phobius"/>
    </source>
</evidence>
<gene>
    <name evidence="8" type="ORF">NFC81_04660</name>
</gene>
<dbReference type="SUPFAM" id="SSF55874">
    <property type="entry name" value="ATPase domain of HSP90 chaperone/DNA topoisomerase II/histidine kinase"/>
    <property type="match status" value="1"/>
</dbReference>
<dbReference type="Pfam" id="PF00512">
    <property type="entry name" value="HisKA"/>
    <property type="match status" value="1"/>
</dbReference>